<gene>
    <name evidence="1" type="ORF">CDAR_245731</name>
</gene>
<proteinExistence type="predicted"/>
<organism evidence="1 2">
    <name type="scientific">Caerostris darwini</name>
    <dbReference type="NCBI Taxonomy" id="1538125"/>
    <lineage>
        <taxon>Eukaryota</taxon>
        <taxon>Metazoa</taxon>
        <taxon>Ecdysozoa</taxon>
        <taxon>Arthropoda</taxon>
        <taxon>Chelicerata</taxon>
        <taxon>Arachnida</taxon>
        <taxon>Araneae</taxon>
        <taxon>Araneomorphae</taxon>
        <taxon>Entelegynae</taxon>
        <taxon>Araneoidea</taxon>
        <taxon>Araneidae</taxon>
        <taxon>Caerostris</taxon>
    </lineage>
</organism>
<dbReference type="AlphaFoldDB" id="A0AAV4S3A4"/>
<keyword evidence="2" id="KW-1185">Reference proteome</keyword>
<comment type="caution">
    <text evidence="1">The sequence shown here is derived from an EMBL/GenBank/DDBJ whole genome shotgun (WGS) entry which is preliminary data.</text>
</comment>
<accession>A0AAV4S3A4</accession>
<dbReference type="Proteomes" id="UP001054837">
    <property type="component" value="Unassembled WGS sequence"/>
</dbReference>
<name>A0AAV4S3A4_9ARAC</name>
<protein>
    <submittedName>
        <fullName evidence="1">Uncharacterized protein</fullName>
    </submittedName>
</protein>
<sequence length="371" mass="43568">MHPVIHSLQHLALVKASLTLCRNPDIEFHLRRISLEPVTNVNETLFTTTRLIASLDIAFLFKRKLLRFMVSIYFEYKNFVDDNSKKFNIAEHFPSICWKSYGMIDWPKSLEALMGIQSVPVMDRFELARMYQMRESMESLSNEMSQNQTGTKDYFSCIVLRGLVQLERSRVPESSVKKTDWARAAEVLFLRSRRNSRFMSDLLSMFKPGESNRYITQYFKLNTAYPTDVGFQDLDIDKRIELFKKHYASIMLTCCHWTLRDVFMYFTDEFYYLWDEDTFFIVMVQLLKSMYTAWGDINYINLVKEFWLASPVHLRENLKENDLFYAKLKSVLDGRYEASINSAFEILDSWLADPGSICTKSCIFVLPLGVA</sequence>
<reference evidence="1 2" key="1">
    <citation type="submission" date="2021-06" db="EMBL/GenBank/DDBJ databases">
        <title>Caerostris darwini draft genome.</title>
        <authorList>
            <person name="Kono N."/>
            <person name="Arakawa K."/>
        </authorList>
    </citation>
    <scope>NUCLEOTIDE SEQUENCE [LARGE SCALE GENOMIC DNA]</scope>
</reference>
<evidence type="ECO:0000313" key="1">
    <source>
        <dbReference type="EMBL" id="GIY27661.1"/>
    </source>
</evidence>
<evidence type="ECO:0000313" key="2">
    <source>
        <dbReference type="Proteomes" id="UP001054837"/>
    </source>
</evidence>
<dbReference type="EMBL" id="BPLQ01007069">
    <property type="protein sequence ID" value="GIY27661.1"/>
    <property type="molecule type" value="Genomic_DNA"/>
</dbReference>